<dbReference type="EMBL" id="CP001707">
    <property type="protein sequence ID" value="ACV25475.1"/>
    <property type="molecule type" value="Genomic_DNA"/>
</dbReference>
<dbReference type="AlphaFoldDB" id="C7R644"/>
<dbReference type="InParanoid" id="C7R644"/>
<dbReference type="Proteomes" id="UP000001231">
    <property type="component" value="Chromosome"/>
</dbReference>
<dbReference type="RefSeq" id="WP_012799990.1">
    <property type="nucleotide sequence ID" value="NC_013166.1"/>
</dbReference>
<keyword evidence="2" id="KW-1185">Reference proteome</keyword>
<dbReference type="KEGG" id="kko:Kkor_0053"/>
<evidence type="ECO:0000313" key="2">
    <source>
        <dbReference type="Proteomes" id="UP000001231"/>
    </source>
</evidence>
<dbReference type="STRING" id="523791.Kkor_0053"/>
<dbReference type="HOGENOM" id="CLU_1169438_0_0_6"/>
<evidence type="ECO:0000313" key="1">
    <source>
        <dbReference type="EMBL" id="ACV25475.1"/>
    </source>
</evidence>
<reference evidence="1 2" key="1">
    <citation type="journal article" date="2009" name="Stand. Genomic Sci.">
        <title>Complete genome sequence of Kangiella koreensis type strain (SW-125).</title>
        <authorList>
            <person name="Han C."/>
            <person name="Sikorski J."/>
            <person name="Lapidus A."/>
            <person name="Nolan M."/>
            <person name="Glavina Del Rio T."/>
            <person name="Tice H."/>
            <person name="Cheng J.F."/>
            <person name="Lucas S."/>
            <person name="Chen F."/>
            <person name="Copeland A."/>
            <person name="Ivanova N."/>
            <person name="Mavromatis K."/>
            <person name="Ovchinnikova G."/>
            <person name="Pati A."/>
            <person name="Bruce D."/>
            <person name="Goodwin L."/>
            <person name="Pitluck S."/>
            <person name="Chen A."/>
            <person name="Palaniappan K."/>
            <person name="Land M."/>
            <person name="Hauser L."/>
            <person name="Chang Y.J."/>
            <person name="Jeffries C.D."/>
            <person name="Chain P."/>
            <person name="Saunders E."/>
            <person name="Brettin T."/>
            <person name="Goker M."/>
            <person name="Tindall B.J."/>
            <person name="Bristow J."/>
            <person name="Eisen J.A."/>
            <person name="Markowitz V."/>
            <person name="Hugenholtz P."/>
            <person name="Kyrpides N.C."/>
            <person name="Klenk H.P."/>
            <person name="Detter J.C."/>
        </authorList>
    </citation>
    <scope>NUCLEOTIDE SEQUENCE [LARGE SCALE GENOMIC DNA]</scope>
    <source>
        <strain evidence="2">DSM 16069 / KCTC 12182 / SW-125</strain>
    </source>
</reference>
<gene>
    <name evidence="1" type="ordered locus">Kkor_0053</name>
</gene>
<sequence>MTQQAIKRNREAEVDWEELILEIQTAPVDGLTESHGILYVAIYGLMTVRAQQWLENHHLAQAHDGALTAIGIDKIFKEISKFTIPEDTSSGIRKAFIAWALKCSEREWSNPKYQLTQTEISIAPDTIEETYQSTSPSPEEVLITEVPSNTPVSRSVTEKALKLRILEEELNKLQPAMKEALLESEDLKSIENPNARGKQGEAASIATKHGYKPGAIRTCRNRLLKKVLERFEQEVKA</sequence>
<proteinExistence type="predicted"/>
<name>C7R644_KANKD</name>
<organism evidence="1 2">
    <name type="scientific">Kangiella koreensis (strain DSM 16069 / JCM 12317 / KCTC 12182 / SW-125)</name>
    <dbReference type="NCBI Taxonomy" id="523791"/>
    <lineage>
        <taxon>Bacteria</taxon>
        <taxon>Pseudomonadati</taxon>
        <taxon>Pseudomonadota</taxon>
        <taxon>Gammaproteobacteria</taxon>
        <taxon>Kangiellales</taxon>
        <taxon>Kangiellaceae</taxon>
        <taxon>Kangiella</taxon>
    </lineage>
</organism>
<accession>C7R644</accession>
<protein>
    <submittedName>
        <fullName evidence="1">Uncharacterized protein</fullName>
    </submittedName>
</protein>